<sequence length="1157" mass="132052">MDYYRRNELPETVKRYKTYTDQFQVWLLKTGTQRGVELANVVADQTKKKKSKKGYRIPLQKQEQLVNAIAATSVPLADTSGINDLGDAIRSRREVTQYHRYNNTADLGHEYFNGSLEALMTALKVLVPGMNKTQNCTNDTPTFVFIQLPTGSKTSQDEQDELLEKMRKRDKSDLEDGGQPQQTPTPRTKKKVPIPEASPLTAEEELLRREFLIICFLYSFNRVRDVLYDVWVLYHKGLVNAITAALVFDLAQDHVHQNVKVLVEELDLLPGGLAILIHQLFDKIKAAPDQNMATLPTEKVLRHLFGLDAAALIKTYIGKTRPKEESADNDIQEHPLSLFLRFFDVIRKGGLKLPKWDHFTGEMLLHQSTSQDYLPFGLAIVLDIQQAVREDYRRMLRDLTEHGLDIARCIRCHVDYEDRMWAKGTKPDYMCREEIKFSTILLNPLERLLEWLQELLDSQEKPMTASVFITVHSTLAGLSMWHFNQIYHHTAIAKIQWFILGIAHLYNAACQMGCLNLRWPDLDYLIKMYGAKVMFRGDPPTHPNDFLNRYLLSSNTSSRVMASDFRHMSDYLPHISRELGAKHGLQPELPLEAKILDYYGPDPDNNRWLRRHAVFNYLYRRSEDTEETPKDDCDEATQNMKDLQDTFANLATNITPSKPRRKGKNKSRMYIPDFDKQGETHANLFGTMKSELQENEVHSHFDFLSFYRRAYDLFLRIREEVLMGDQVQRFRAEDMNANPNPPNFQLITDLFRALQIGPKIKKEEGEAEAEEGAGQQLSTKVVPLRQIRRVAEMIQDLTRSRGDVELERAKLRVKGDWGGLKASYAAEEAGRETSTAETPPTQVEKEMVLEVADDKVGFATSLQIDDGNNRTKRKFEAAIDSEDGPFYAPGNQLLGPKDSDNNLGDILSEATTPEITDTMVDTPNDGVTLLQENQKGDMKRRHEADENTGNGSLHTPSLRDQINDPVDDPASQHVLASTTLKTKQPHSLNHSTKHIMNTAAPTSLAETTPNDQLNDDAEPTMRSPPAIKSGTRPKGMYHRITYSSTTSRKFHMTTFSSPCISKEARILALSRPHRGFFHRLASVAGRRHVAFRCYDRCSMARAMYGRQSRVQRQMAISVAELKMKARRDSAELQRVWLGVGHEEVDRTWETESDVSLD</sequence>
<feature type="region of interest" description="Disordered" evidence="1">
    <location>
        <begin position="1000"/>
        <end position="1034"/>
    </location>
</feature>
<gene>
    <name evidence="3" type="ORF">G6011_01796</name>
</gene>
<dbReference type="AlphaFoldDB" id="A0AAD4NWM4"/>
<feature type="compositionally biased region" description="Basic and acidic residues" evidence="1">
    <location>
        <begin position="934"/>
        <end position="945"/>
    </location>
</feature>
<feature type="region of interest" description="Disordered" evidence="1">
    <location>
        <begin position="169"/>
        <end position="195"/>
    </location>
</feature>
<protein>
    <recommendedName>
        <fullName evidence="2">DUF6604 domain-containing protein</fullName>
    </recommendedName>
</protein>
<evidence type="ECO:0000256" key="1">
    <source>
        <dbReference type="SAM" id="MobiDB-lite"/>
    </source>
</evidence>
<dbReference type="PANTHER" id="PTHR38795">
    <property type="entry name" value="DUF6604 DOMAIN-CONTAINING PROTEIN"/>
    <property type="match status" value="1"/>
</dbReference>
<evidence type="ECO:0000259" key="2">
    <source>
        <dbReference type="Pfam" id="PF20253"/>
    </source>
</evidence>
<dbReference type="EMBL" id="JAANER010000001">
    <property type="protein sequence ID" value="KAG9196675.1"/>
    <property type="molecule type" value="Genomic_DNA"/>
</dbReference>
<dbReference type="Pfam" id="PF20253">
    <property type="entry name" value="DUF6604"/>
    <property type="match status" value="1"/>
</dbReference>
<dbReference type="InterPro" id="IPR046539">
    <property type="entry name" value="DUF6604"/>
</dbReference>
<keyword evidence="4" id="KW-1185">Reference proteome</keyword>
<reference evidence="3" key="1">
    <citation type="submission" date="2021-07" db="EMBL/GenBank/DDBJ databases">
        <title>Genome Resource of American Ginseng Black Spot Pathogen Alternaria panax.</title>
        <authorList>
            <person name="Qiu C."/>
            <person name="Wang W."/>
            <person name="Liu Z."/>
        </authorList>
    </citation>
    <scope>NUCLEOTIDE SEQUENCE</scope>
    <source>
        <strain evidence="3">BNCC115425</strain>
    </source>
</reference>
<feature type="region of interest" description="Disordered" evidence="1">
    <location>
        <begin position="933"/>
        <end position="970"/>
    </location>
</feature>
<proteinExistence type="predicted"/>
<evidence type="ECO:0000313" key="4">
    <source>
        <dbReference type="Proteomes" id="UP001199106"/>
    </source>
</evidence>
<accession>A0AAD4NWM4</accession>
<evidence type="ECO:0000313" key="3">
    <source>
        <dbReference type="EMBL" id="KAG9196675.1"/>
    </source>
</evidence>
<name>A0AAD4NWM4_9PLEO</name>
<feature type="compositionally biased region" description="Polar residues" evidence="1">
    <location>
        <begin position="1000"/>
        <end position="1012"/>
    </location>
</feature>
<dbReference type="PANTHER" id="PTHR38795:SF1">
    <property type="entry name" value="DUF6604 DOMAIN-CONTAINING PROTEIN"/>
    <property type="match status" value="1"/>
</dbReference>
<feature type="domain" description="DUF6604" evidence="2">
    <location>
        <begin position="14"/>
        <end position="262"/>
    </location>
</feature>
<comment type="caution">
    <text evidence="3">The sequence shown here is derived from an EMBL/GenBank/DDBJ whole genome shotgun (WGS) entry which is preliminary data.</text>
</comment>
<feature type="compositionally biased region" description="Polar residues" evidence="1">
    <location>
        <begin position="947"/>
        <end position="960"/>
    </location>
</feature>
<organism evidence="3 4">
    <name type="scientific">Alternaria panax</name>
    <dbReference type="NCBI Taxonomy" id="48097"/>
    <lineage>
        <taxon>Eukaryota</taxon>
        <taxon>Fungi</taxon>
        <taxon>Dikarya</taxon>
        <taxon>Ascomycota</taxon>
        <taxon>Pezizomycotina</taxon>
        <taxon>Dothideomycetes</taxon>
        <taxon>Pleosporomycetidae</taxon>
        <taxon>Pleosporales</taxon>
        <taxon>Pleosporineae</taxon>
        <taxon>Pleosporaceae</taxon>
        <taxon>Alternaria</taxon>
        <taxon>Alternaria sect. Panax</taxon>
    </lineage>
</organism>
<dbReference type="Proteomes" id="UP001199106">
    <property type="component" value="Unassembled WGS sequence"/>
</dbReference>